<comment type="caution">
    <text evidence="2">The sequence shown here is derived from an EMBL/GenBank/DDBJ whole genome shotgun (WGS) entry which is preliminary data.</text>
</comment>
<gene>
    <name evidence="2" type="ORF">H8S44_00655</name>
</gene>
<proteinExistence type="predicted"/>
<name>A0A923L9S4_9FIRM</name>
<dbReference type="AlphaFoldDB" id="A0A923L9S4"/>
<evidence type="ECO:0000313" key="2">
    <source>
        <dbReference type="EMBL" id="MBC5658295.1"/>
    </source>
</evidence>
<evidence type="ECO:0000256" key="1">
    <source>
        <dbReference type="SAM" id="Phobius"/>
    </source>
</evidence>
<accession>A0A923L9S4</accession>
<organism evidence="2 3">
    <name type="scientific">Anaerosacchariphilus hominis</name>
    <dbReference type="NCBI Taxonomy" id="2763017"/>
    <lineage>
        <taxon>Bacteria</taxon>
        <taxon>Bacillati</taxon>
        <taxon>Bacillota</taxon>
        <taxon>Clostridia</taxon>
        <taxon>Lachnospirales</taxon>
        <taxon>Lachnospiraceae</taxon>
        <taxon>Anaerosacchariphilus</taxon>
    </lineage>
</organism>
<feature type="transmembrane region" description="Helical" evidence="1">
    <location>
        <begin position="42"/>
        <end position="63"/>
    </location>
</feature>
<keyword evidence="3" id="KW-1185">Reference proteome</keyword>
<evidence type="ECO:0000313" key="3">
    <source>
        <dbReference type="Proteomes" id="UP000649345"/>
    </source>
</evidence>
<protein>
    <submittedName>
        <fullName evidence="2">Uncharacterized protein</fullName>
    </submittedName>
</protein>
<sequence>MSMMKQWTLFPTVLQRKFLLTLLAGIASAGISVIICVATKDHILLALGIVVLCACLISCRGIWATATHKNYEVVEGICAGISTPMLRRYRKVHLIDSHGIEITLLLSKSALLKIGEPYRFYFQKGSRPVVGNDYLDAALSTNSFLGYEAISEPEEHPDPSSES</sequence>
<dbReference type="Proteomes" id="UP000649345">
    <property type="component" value="Unassembled WGS sequence"/>
</dbReference>
<keyword evidence="1" id="KW-0812">Transmembrane</keyword>
<keyword evidence="1" id="KW-0472">Membrane</keyword>
<keyword evidence="1" id="KW-1133">Transmembrane helix</keyword>
<reference evidence="2" key="1">
    <citation type="submission" date="2020-08" db="EMBL/GenBank/DDBJ databases">
        <title>Genome public.</title>
        <authorList>
            <person name="Liu C."/>
            <person name="Sun Q."/>
        </authorList>
    </citation>
    <scope>NUCLEOTIDE SEQUENCE</scope>
    <source>
        <strain evidence="2">NSJ-68</strain>
    </source>
</reference>
<dbReference type="EMBL" id="JACOOR010000001">
    <property type="protein sequence ID" value="MBC5658295.1"/>
    <property type="molecule type" value="Genomic_DNA"/>
</dbReference>